<feature type="domain" description="Glycosyltransferase subfamily 4-like N-terminal" evidence="3">
    <location>
        <begin position="16"/>
        <end position="179"/>
    </location>
</feature>
<evidence type="ECO:0000259" key="3">
    <source>
        <dbReference type="Pfam" id="PF13439"/>
    </source>
</evidence>
<dbReference type="EMBL" id="VMKP01000001">
    <property type="protein sequence ID" value="TVO66136.1"/>
    <property type="molecule type" value="Genomic_DNA"/>
</dbReference>
<keyword evidence="5" id="KW-1185">Reference proteome</keyword>
<dbReference type="Pfam" id="PF00534">
    <property type="entry name" value="Glycos_transf_1"/>
    <property type="match status" value="1"/>
</dbReference>
<evidence type="ECO:0000313" key="4">
    <source>
        <dbReference type="EMBL" id="TVO66136.1"/>
    </source>
</evidence>
<dbReference type="Proteomes" id="UP000316688">
    <property type="component" value="Unassembled WGS sequence"/>
</dbReference>
<name>A0A557RLX6_9GAMM</name>
<dbReference type="RefSeq" id="WP_144233734.1">
    <property type="nucleotide sequence ID" value="NZ_VMKP01000001.1"/>
</dbReference>
<dbReference type="CDD" id="cd03809">
    <property type="entry name" value="GT4_MtfB-like"/>
    <property type="match status" value="1"/>
</dbReference>
<evidence type="ECO:0000313" key="5">
    <source>
        <dbReference type="Proteomes" id="UP000316688"/>
    </source>
</evidence>
<sequence>MKVVISTDPIQAPMTGIGEYTLRLIEALLEGDEVDELYAYHRLGPRRLLETPGVRGQPNGRRPESLISTTVRRSRRLTDMLVKRATLRRMPGVVYHESNYLPAAFDGPTVVTVHDLSHIHYAQCHPRARVMALDRLLPRALERASAVITVSDYIADEVRAQFGLPAERVHAVHHGVDPSFRPMAIEAIRPVLERYGLAPGGYLLCLATLEPRKNLERLITAFESLPAALRARYPLVLAGAGGWRNAETRSRIDRLEARGDLRYLGYVAAEDRAPLYVGAHGFAYPALYEGFGLPPLEAMACGTPVMTSNRSAMPEVAGDAALSVDPEDTEAMTASLQRLCEDESLRERLVQAGPIRAAGFTWRRCASETVAVYREAAA</sequence>
<dbReference type="InterPro" id="IPR028098">
    <property type="entry name" value="Glyco_trans_4-like_N"/>
</dbReference>
<dbReference type="GO" id="GO:0016757">
    <property type="term" value="F:glycosyltransferase activity"/>
    <property type="evidence" value="ECO:0007669"/>
    <property type="project" value="InterPro"/>
</dbReference>
<dbReference type="FunFam" id="3.40.50.2000:FF:000119">
    <property type="entry name" value="Glycosyl transferase group 1"/>
    <property type="match status" value="1"/>
</dbReference>
<comment type="caution">
    <text evidence="4">The sequence shown here is derived from an EMBL/GenBank/DDBJ whole genome shotgun (WGS) entry which is preliminary data.</text>
</comment>
<keyword evidence="1 4" id="KW-0808">Transferase</keyword>
<proteinExistence type="predicted"/>
<dbReference type="PANTHER" id="PTHR46401:SF2">
    <property type="entry name" value="GLYCOSYLTRANSFERASE WBBK-RELATED"/>
    <property type="match status" value="1"/>
</dbReference>
<feature type="domain" description="Glycosyl transferase family 1" evidence="2">
    <location>
        <begin position="202"/>
        <end position="353"/>
    </location>
</feature>
<gene>
    <name evidence="4" type="ORF">FPL11_00035</name>
</gene>
<dbReference type="Gene3D" id="3.40.50.2000">
    <property type="entry name" value="Glycogen Phosphorylase B"/>
    <property type="match status" value="2"/>
</dbReference>
<reference evidence="4 5" key="1">
    <citation type="submission" date="2019-07" db="EMBL/GenBank/DDBJ databases">
        <title>Reclasification of Spiribacter aquaticus.</title>
        <authorList>
            <person name="Leon M.J."/>
            <person name="Sanchez-Porro C."/>
            <person name="Ventosa A."/>
        </authorList>
    </citation>
    <scope>NUCLEOTIDE SEQUENCE [LARGE SCALE GENOMIC DNA]</scope>
    <source>
        <strain evidence="4 5">SP30</strain>
    </source>
</reference>
<protein>
    <submittedName>
        <fullName evidence="4">Glycosyltransferase family 4 protein</fullName>
    </submittedName>
</protein>
<dbReference type="InterPro" id="IPR001296">
    <property type="entry name" value="Glyco_trans_1"/>
</dbReference>
<dbReference type="AlphaFoldDB" id="A0A557RLX6"/>
<evidence type="ECO:0000259" key="2">
    <source>
        <dbReference type="Pfam" id="PF00534"/>
    </source>
</evidence>
<accession>A0A557RLX6</accession>
<dbReference type="GO" id="GO:0009103">
    <property type="term" value="P:lipopolysaccharide biosynthetic process"/>
    <property type="evidence" value="ECO:0007669"/>
    <property type="project" value="TreeGrafter"/>
</dbReference>
<dbReference type="PANTHER" id="PTHR46401">
    <property type="entry name" value="GLYCOSYLTRANSFERASE WBBK-RELATED"/>
    <property type="match status" value="1"/>
</dbReference>
<organism evidence="4 5">
    <name type="scientific">Spiribacter aquaticus</name>
    <dbReference type="NCBI Taxonomy" id="1935996"/>
    <lineage>
        <taxon>Bacteria</taxon>
        <taxon>Pseudomonadati</taxon>
        <taxon>Pseudomonadota</taxon>
        <taxon>Gammaproteobacteria</taxon>
        <taxon>Chromatiales</taxon>
        <taxon>Ectothiorhodospiraceae</taxon>
        <taxon>Spiribacter</taxon>
    </lineage>
</organism>
<dbReference type="SUPFAM" id="SSF53756">
    <property type="entry name" value="UDP-Glycosyltransferase/glycogen phosphorylase"/>
    <property type="match status" value="1"/>
</dbReference>
<dbReference type="Pfam" id="PF13439">
    <property type="entry name" value="Glyco_transf_4"/>
    <property type="match status" value="1"/>
</dbReference>
<evidence type="ECO:0000256" key="1">
    <source>
        <dbReference type="ARBA" id="ARBA00022679"/>
    </source>
</evidence>